<name>A0A7Y1MH87_9PSED</name>
<protein>
    <submittedName>
        <fullName evidence="2">Uncharacterized protein</fullName>
    </submittedName>
</protein>
<proteinExistence type="predicted"/>
<dbReference type="RefSeq" id="WP_057711924.1">
    <property type="nucleotide sequence ID" value="NZ_JAAQYI010000013.1"/>
</dbReference>
<dbReference type="Proteomes" id="UP000586252">
    <property type="component" value="Unassembled WGS sequence"/>
</dbReference>
<organism evidence="2 3">
    <name type="scientific">Pseudomonas lactis</name>
    <dbReference type="NCBI Taxonomy" id="1615674"/>
    <lineage>
        <taxon>Bacteria</taxon>
        <taxon>Pseudomonadati</taxon>
        <taxon>Pseudomonadota</taxon>
        <taxon>Gammaproteobacteria</taxon>
        <taxon>Pseudomonadales</taxon>
        <taxon>Pseudomonadaceae</taxon>
        <taxon>Pseudomonas</taxon>
    </lineage>
</organism>
<evidence type="ECO:0000313" key="2">
    <source>
        <dbReference type="EMBL" id="NNA81628.1"/>
    </source>
</evidence>
<feature type="coiled-coil region" evidence="1">
    <location>
        <begin position="1"/>
        <end position="28"/>
    </location>
</feature>
<dbReference type="EMBL" id="JAAQYI010000013">
    <property type="protein sequence ID" value="NNA81628.1"/>
    <property type="molecule type" value="Genomic_DNA"/>
</dbReference>
<comment type="caution">
    <text evidence="2">The sequence shown here is derived from an EMBL/GenBank/DDBJ whole genome shotgun (WGS) entry which is preliminary data.</text>
</comment>
<evidence type="ECO:0000313" key="3">
    <source>
        <dbReference type="Proteomes" id="UP000586252"/>
    </source>
</evidence>
<keyword evidence="1" id="KW-0175">Coiled coil</keyword>
<sequence>MSRLYTERDQLQRDLNERDEQLHDLEQRRRGEFDAGQAAERRAMTATSLICRLVANFDTEIEYHEDVEPNDLEHDQVLTEMREFLAGSKPAARPQGGPLSELEVLRAAVTELEALRDARVDAKLSQGEPVARVEIGADRNAALTITDDNWLRSLKDRGAHQLVPLYADQPAPVAVVMPEQLIAAIEAEQERLSQEDYLMDSEDCVKVIREEVTRLNTK</sequence>
<evidence type="ECO:0000256" key="1">
    <source>
        <dbReference type="SAM" id="Coils"/>
    </source>
</evidence>
<reference evidence="2 3" key="1">
    <citation type="journal article" date="2020" name="Front. Microbiol.">
        <title>Genetic Organization of the aprX-lipA2 Operon Affects the Proteolytic Potential of Pseudomonas Species in Milk.</title>
        <authorList>
            <person name="Maier C."/>
            <person name="Huptas C."/>
            <person name="von Neubeck M."/>
            <person name="Scherer S."/>
            <person name="Wenning M."/>
            <person name="Lucking G."/>
        </authorList>
    </citation>
    <scope>NUCLEOTIDE SEQUENCE [LARGE SCALE GENOMIC DNA]</scope>
    <source>
        <strain evidence="2 3">WS 5404</strain>
    </source>
</reference>
<dbReference type="AlphaFoldDB" id="A0A7Y1MH87"/>
<dbReference type="GeneID" id="45736168"/>
<accession>A0A7Y1MH87</accession>
<gene>
    <name evidence="2" type="ORF">HBO30_23215</name>
</gene>